<accession>X0U355</accession>
<evidence type="ECO:0000313" key="1">
    <source>
        <dbReference type="EMBL" id="GAF82895.1"/>
    </source>
</evidence>
<organism evidence="1">
    <name type="scientific">marine sediment metagenome</name>
    <dbReference type="NCBI Taxonomy" id="412755"/>
    <lineage>
        <taxon>unclassified sequences</taxon>
        <taxon>metagenomes</taxon>
        <taxon>ecological metagenomes</taxon>
    </lineage>
</organism>
<dbReference type="AlphaFoldDB" id="X0U355"/>
<comment type="caution">
    <text evidence="1">The sequence shown here is derived from an EMBL/GenBank/DDBJ whole genome shotgun (WGS) entry which is preliminary data.</text>
</comment>
<reference evidence="1" key="1">
    <citation type="journal article" date="2014" name="Front. Microbiol.">
        <title>High frequency of phylogenetically diverse reductive dehalogenase-homologous genes in deep subseafloor sedimentary metagenomes.</title>
        <authorList>
            <person name="Kawai M."/>
            <person name="Futagami T."/>
            <person name="Toyoda A."/>
            <person name="Takaki Y."/>
            <person name="Nishi S."/>
            <person name="Hori S."/>
            <person name="Arai W."/>
            <person name="Tsubouchi T."/>
            <person name="Morono Y."/>
            <person name="Uchiyama I."/>
            <person name="Ito T."/>
            <person name="Fujiyama A."/>
            <person name="Inagaki F."/>
            <person name="Takami H."/>
        </authorList>
    </citation>
    <scope>NUCLEOTIDE SEQUENCE</scope>
    <source>
        <strain evidence="1">Expedition CK06-06</strain>
    </source>
</reference>
<proteinExistence type="predicted"/>
<protein>
    <submittedName>
        <fullName evidence="1">Uncharacterized protein</fullName>
    </submittedName>
</protein>
<sequence length="450" mass="52262">KDPPLGMTNGYILDTDGRYDARWMGIMGCVPYKIDIDQIEDLLVDEGIMNALNEVNGGIYIPIGKVDFAVNREELQYTNDSDYEDDEGVTHTRQGTKTVLVQHFKALLNEYFETLMATVEDESIDGWERRSQALFLHRRLQFPLPARFDEYTKASVNLWSKNKSKKPLSFTMRDNNNDNVQSIPINISTQLLIKDDEDTRATAGWNRDYYDVIIVPVPGFSRETVREELTKVILAADCHGVTVNNLEDNHWWQAPSKRGGSWFQAPNAKHRESTFVLTGTDTHMAALSNNWEIVKPPTEEHVYFIINAFRVNGKDNFYRTINKDRALALQYEMNFPEDLYGYKNTSKNPIRHEDIQNGTHYYTWRKNFFSSLMTDKRKGQLRNLAWSKVFDNIGFYYERFTYDRKTDARIPDERNFEGYLPGLIARLAEKLGAKHPITRLFTKPVECREA</sequence>
<dbReference type="EMBL" id="BARS01004747">
    <property type="protein sequence ID" value="GAF82895.1"/>
    <property type="molecule type" value="Genomic_DNA"/>
</dbReference>
<name>X0U355_9ZZZZ</name>
<gene>
    <name evidence="1" type="ORF">S01H1_09283</name>
</gene>
<feature type="non-terminal residue" evidence="1">
    <location>
        <position position="1"/>
    </location>
</feature>
<feature type="non-terminal residue" evidence="1">
    <location>
        <position position="450"/>
    </location>
</feature>